<evidence type="ECO:0000256" key="1">
    <source>
        <dbReference type="ARBA" id="ARBA00022475"/>
    </source>
</evidence>
<dbReference type="CDD" id="cd16323">
    <property type="entry name" value="Syd"/>
    <property type="match status" value="1"/>
</dbReference>
<protein>
    <submittedName>
        <fullName evidence="4">SecY-interacting protein</fullName>
    </submittedName>
</protein>
<reference evidence="4 5" key="1">
    <citation type="submission" date="2024-06" db="EMBL/GenBank/DDBJ databases">
        <authorList>
            <person name="Chen R.Y."/>
        </authorList>
    </citation>
    <scope>NUCLEOTIDE SEQUENCE [LARGE SCALE GENOMIC DNA]</scope>
    <source>
        <strain evidence="4 5">D2</strain>
    </source>
</reference>
<dbReference type="InterPro" id="IPR038228">
    <property type="entry name" value="Syd_sf"/>
</dbReference>
<dbReference type="Pfam" id="PF07348">
    <property type="entry name" value="Syd"/>
    <property type="match status" value="1"/>
</dbReference>
<name>A0ABV1RE37_9ALTE</name>
<organism evidence="4 5">
    <name type="scientific">Catenovulum sediminis</name>
    <dbReference type="NCBI Taxonomy" id="1740262"/>
    <lineage>
        <taxon>Bacteria</taxon>
        <taxon>Pseudomonadati</taxon>
        <taxon>Pseudomonadota</taxon>
        <taxon>Gammaproteobacteria</taxon>
        <taxon>Alteromonadales</taxon>
        <taxon>Alteromonadaceae</taxon>
        <taxon>Catenovulum</taxon>
    </lineage>
</organism>
<accession>A0ABV1RE37</accession>
<evidence type="ECO:0000313" key="4">
    <source>
        <dbReference type="EMBL" id="MER2491185.1"/>
    </source>
</evidence>
<dbReference type="Proteomes" id="UP001467690">
    <property type="component" value="Unassembled WGS sequence"/>
</dbReference>
<evidence type="ECO:0000256" key="2">
    <source>
        <dbReference type="ARBA" id="ARBA00022519"/>
    </source>
</evidence>
<sequence>MSDSIRHALQTFFSKAQDSQQAQVYYEADWLSPCIQNKQSDDSCQWKAIERTDDSQLKNIEQALQISLNPDVVDFYTAFYAPSLTAEFESNQLVLLQVWNDDDFKILQENIIGHLLMKKKLKQQATVFIASTDDDEYLISVVNQTGAVMLERVGQEPCRKLADSLAEFISALSIK</sequence>
<gene>
    <name evidence="4" type="primary">syd</name>
    <name evidence="4" type="ORF">ABS311_04740</name>
</gene>
<dbReference type="EMBL" id="JBELOE010000093">
    <property type="protein sequence ID" value="MER2491185.1"/>
    <property type="molecule type" value="Genomic_DNA"/>
</dbReference>
<dbReference type="Gene3D" id="3.40.1580.20">
    <property type="entry name" value="Syd protein"/>
    <property type="match status" value="1"/>
</dbReference>
<keyword evidence="2" id="KW-0997">Cell inner membrane</keyword>
<dbReference type="RefSeq" id="WP_185976575.1">
    <property type="nucleotide sequence ID" value="NZ_CP041660.1"/>
</dbReference>
<proteinExistence type="predicted"/>
<dbReference type="InterPro" id="IPR009948">
    <property type="entry name" value="Syd"/>
</dbReference>
<keyword evidence="1" id="KW-1003">Cell membrane</keyword>
<dbReference type="NCBIfam" id="NF003439">
    <property type="entry name" value="PRK04968.1"/>
    <property type="match status" value="1"/>
</dbReference>
<evidence type="ECO:0000256" key="3">
    <source>
        <dbReference type="ARBA" id="ARBA00023136"/>
    </source>
</evidence>
<comment type="caution">
    <text evidence="4">The sequence shown here is derived from an EMBL/GenBank/DDBJ whole genome shotgun (WGS) entry which is preliminary data.</text>
</comment>
<keyword evidence="5" id="KW-1185">Reference proteome</keyword>
<evidence type="ECO:0000313" key="5">
    <source>
        <dbReference type="Proteomes" id="UP001467690"/>
    </source>
</evidence>
<keyword evidence="3" id="KW-0472">Membrane</keyword>